<dbReference type="NCBIfam" id="TIGR00397">
    <property type="entry name" value="mauM_napG"/>
    <property type="match status" value="1"/>
</dbReference>
<evidence type="ECO:0000256" key="9">
    <source>
        <dbReference type="SAM" id="Phobius"/>
    </source>
</evidence>
<evidence type="ECO:0000256" key="7">
    <source>
        <dbReference type="ARBA" id="ARBA00023014"/>
    </source>
</evidence>
<accession>A0AAI9AI13</accession>
<dbReference type="PANTHER" id="PTHR42859:SF10">
    <property type="entry name" value="DIMETHYLSULFOXIDE REDUCTASE CHAIN B"/>
    <property type="match status" value="1"/>
</dbReference>
<dbReference type="EMBL" id="ABCJ01000002">
    <property type="protein sequence ID" value="EDM24001.1"/>
    <property type="molecule type" value="Genomic_DNA"/>
</dbReference>
<keyword evidence="9" id="KW-1133">Transmembrane helix</keyword>
<feature type="region of interest" description="Disordered" evidence="8">
    <location>
        <begin position="240"/>
        <end position="273"/>
    </location>
</feature>
<dbReference type="InterPro" id="IPR004494">
    <property type="entry name" value="MauM_NapG"/>
</dbReference>
<keyword evidence="2" id="KW-0004">4Fe-4S</keyword>
<keyword evidence="9" id="KW-0472">Membrane</keyword>
<evidence type="ECO:0000256" key="2">
    <source>
        <dbReference type="ARBA" id="ARBA00022485"/>
    </source>
</evidence>
<evidence type="ECO:0000313" key="12">
    <source>
        <dbReference type="Proteomes" id="UP000003288"/>
    </source>
</evidence>
<evidence type="ECO:0000256" key="1">
    <source>
        <dbReference type="ARBA" id="ARBA00022448"/>
    </source>
</evidence>
<evidence type="ECO:0000259" key="10">
    <source>
        <dbReference type="PROSITE" id="PS51379"/>
    </source>
</evidence>
<dbReference type="PROSITE" id="PS51379">
    <property type="entry name" value="4FE4S_FER_2"/>
    <property type="match status" value="3"/>
</dbReference>
<keyword evidence="9" id="KW-0812">Transmembrane</keyword>
<evidence type="ECO:0000256" key="4">
    <source>
        <dbReference type="ARBA" id="ARBA00022737"/>
    </source>
</evidence>
<dbReference type="Proteomes" id="UP000003288">
    <property type="component" value="Unassembled WGS sequence"/>
</dbReference>
<dbReference type="Gene3D" id="3.30.70.20">
    <property type="match status" value="2"/>
</dbReference>
<reference evidence="11 12" key="1">
    <citation type="journal article" date="2011" name="Stand. Genomic Sci.">
        <title>Draft genome sequence of Caminibacter mediatlanticus strain TB-2, an epsilonproteobacterium isolated from a deep-sea hydrothermal vent.</title>
        <authorList>
            <person name="Giovannelli D."/>
            <person name="Ferriera S."/>
            <person name="Johnson J."/>
            <person name="Kravitz S."/>
            <person name="Perez-Rodriguez I."/>
            <person name="Ricci J."/>
            <person name="O'Brien C."/>
            <person name="Voordeckers J.W."/>
            <person name="Bini E."/>
            <person name="Vetriani C."/>
        </authorList>
    </citation>
    <scope>NUCLEOTIDE SEQUENCE [LARGE SCALE GENOMIC DNA]</scope>
    <source>
        <strain evidence="11 12">TB-2</strain>
    </source>
</reference>
<name>A0AAI9AI13_9BACT</name>
<feature type="domain" description="4Fe-4S ferredoxin-type" evidence="10">
    <location>
        <begin position="142"/>
        <end position="178"/>
    </location>
</feature>
<gene>
    <name evidence="11" type="primary">napG</name>
    <name evidence="11" type="ORF">CMTB2_07096</name>
</gene>
<dbReference type="Pfam" id="PF12838">
    <property type="entry name" value="Fer4_7"/>
    <property type="match status" value="1"/>
</dbReference>
<evidence type="ECO:0000256" key="6">
    <source>
        <dbReference type="ARBA" id="ARBA00023004"/>
    </source>
</evidence>
<sequence>MDNKRRTFLTNLIQATAAAAVGGSIVGAFVEENKDKPLTLRPPGALKEEDFLKTCIRCGLCVEACKNRENKVIIDGKEIETLKLAAPGDKKPIGTPYFIPRTGPCFMCDDIPCLFACPTGALTPDMCKNDKGEVAIDFAKMGVAVIDPSSCIAYWGLQCTACYRACPELDKAITIEWRKNERTGKHAYRIPVVHEEACTGCGMCEMACVTEIAAIKIFPREVFLGKAGDRYVKGWDKKDENRVKNASTKTTTETGRSQKSAIESLNEGIQWDQ</sequence>
<dbReference type="SUPFAM" id="SSF54862">
    <property type="entry name" value="4Fe-4S ferredoxins"/>
    <property type="match status" value="1"/>
</dbReference>
<feature type="domain" description="4Fe-4S ferredoxin-type" evidence="10">
    <location>
        <begin position="189"/>
        <end position="220"/>
    </location>
</feature>
<dbReference type="GO" id="GO:0051539">
    <property type="term" value="F:4 iron, 4 sulfur cluster binding"/>
    <property type="evidence" value="ECO:0007669"/>
    <property type="project" value="UniProtKB-KW"/>
</dbReference>
<proteinExistence type="predicted"/>
<dbReference type="InterPro" id="IPR050294">
    <property type="entry name" value="RnfB_subfamily"/>
</dbReference>
<dbReference type="GO" id="GO:0046872">
    <property type="term" value="F:metal ion binding"/>
    <property type="evidence" value="ECO:0007669"/>
    <property type="project" value="UniProtKB-KW"/>
</dbReference>
<dbReference type="PANTHER" id="PTHR42859">
    <property type="entry name" value="OXIDOREDUCTASE"/>
    <property type="match status" value="1"/>
</dbReference>
<keyword evidence="5" id="KW-0249">Electron transport</keyword>
<organism evidence="11 12">
    <name type="scientific">Caminibacter mediatlanticus TB-2</name>
    <dbReference type="NCBI Taxonomy" id="391592"/>
    <lineage>
        <taxon>Bacteria</taxon>
        <taxon>Pseudomonadati</taxon>
        <taxon>Campylobacterota</taxon>
        <taxon>Epsilonproteobacteria</taxon>
        <taxon>Nautiliales</taxon>
        <taxon>Nautiliaceae</taxon>
        <taxon>Caminibacter</taxon>
    </lineage>
</organism>
<keyword evidence="4" id="KW-0677">Repeat</keyword>
<feature type="compositionally biased region" description="Polar residues" evidence="8">
    <location>
        <begin position="244"/>
        <end position="263"/>
    </location>
</feature>
<dbReference type="InterPro" id="IPR017896">
    <property type="entry name" value="4Fe4S_Fe-S-bd"/>
</dbReference>
<dbReference type="CDD" id="cd16373">
    <property type="entry name" value="DMSOR_beta_like"/>
    <property type="match status" value="1"/>
</dbReference>
<feature type="domain" description="4Fe-4S ferredoxin-type" evidence="10">
    <location>
        <begin position="43"/>
        <end position="77"/>
    </location>
</feature>
<keyword evidence="3" id="KW-0479">Metal-binding</keyword>
<evidence type="ECO:0000256" key="8">
    <source>
        <dbReference type="SAM" id="MobiDB-lite"/>
    </source>
</evidence>
<dbReference type="NCBIfam" id="NF007012">
    <property type="entry name" value="PRK09476.1"/>
    <property type="match status" value="1"/>
</dbReference>
<evidence type="ECO:0000313" key="11">
    <source>
        <dbReference type="EMBL" id="EDM24001.1"/>
    </source>
</evidence>
<evidence type="ECO:0000256" key="5">
    <source>
        <dbReference type="ARBA" id="ARBA00022982"/>
    </source>
</evidence>
<evidence type="ECO:0000256" key="3">
    <source>
        <dbReference type="ARBA" id="ARBA00022723"/>
    </source>
</evidence>
<keyword evidence="6" id="KW-0408">Iron</keyword>
<keyword evidence="1" id="KW-0813">Transport</keyword>
<comment type="caution">
    <text evidence="11">The sequence shown here is derived from an EMBL/GenBank/DDBJ whole genome shotgun (WGS) entry which is preliminary data.</text>
</comment>
<dbReference type="RefSeq" id="WP_007473956.1">
    <property type="nucleotide sequence ID" value="NZ_ABCJ01000002.1"/>
</dbReference>
<protein>
    <submittedName>
        <fullName evidence="11">Quinol dehydrogenase periplasmic component</fullName>
    </submittedName>
</protein>
<dbReference type="AlphaFoldDB" id="A0AAI9AI13"/>
<feature type="transmembrane region" description="Helical" evidence="9">
    <location>
        <begin position="12"/>
        <end position="30"/>
    </location>
</feature>
<keyword evidence="7" id="KW-0411">Iron-sulfur</keyword>